<reference evidence="1" key="1">
    <citation type="journal article" date="2019" name="bioRxiv">
        <title>The Genome of the Zebra Mussel, Dreissena polymorpha: A Resource for Invasive Species Research.</title>
        <authorList>
            <person name="McCartney M.A."/>
            <person name="Auch B."/>
            <person name="Kono T."/>
            <person name="Mallez S."/>
            <person name="Zhang Y."/>
            <person name="Obille A."/>
            <person name="Becker A."/>
            <person name="Abrahante J.E."/>
            <person name="Garbe J."/>
            <person name="Badalamenti J.P."/>
            <person name="Herman A."/>
            <person name="Mangelson H."/>
            <person name="Liachko I."/>
            <person name="Sullivan S."/>
            <person name="Sone E.D."/>
            <person name="Koren S."/>
            <person name="Silverstein K.A.T."/>
            <person name="Beckman K.B."/>
            <person name="Gohl D.M."/>
        </authorList>
    </citation>
    <scope>NUCLEOTIDE SEQUENCE</scope>
    <source>
        <strain evidence="1">Duluth1</strain>
        <tissue evidence="1">Whole animal</tissue>
    </source>
</reference>
<comment type="caution">
    <text evidence="1">The sequence shown here is derived from an EMBL/GenBank/DDBJ whole genome shotgun (WGS) entry which is preliminary data.</text>
</comment>
<proteinExistence type="predicted"/>
<protein>
    <submittedName>
        <fullName evidence="1">Uncharacterized protein</fullName>
    </submittedName>
</protein>
<gene>
    <name evidence="1" type="ORF">DPMN_024895</name>
</gene>
<evidence type="ECO:0000313" key="2">
    <source>
        <dbReference type="Proteomes" id="UP000828390"/>
    </source>
</evidence>
<sequence length="155" mass="17830">MMVQCLVLRAKNQLKRSEQYSNVFKHKDQSVEERTLNKNLKTIVNVLKEKGCDISLKGTRVIIHAHHNSADGNSGRRLAPTNRNCENDYERYAYIVPQITPIKISARCIVSRMLVIDANYMVDVARATCLLRRRNKEASGIDMIKSEVLKIMLHY</sequence>
<dbReference type="EMBL" id="JAIWYP010000002">
    <property type="protein sequence ID" value="KAH3861941.1"/>
    <property type="molecule type" value="Genomic_DNA"/>
</dbReference>
<organism evidence="1 2">
    <name type="scientific">Dreissena polymorpha</name>
    <name type="common">Zebra mussel</name>
    <name type="synonym">Mytilus polymorpha</name>
    <dbReference type="NCBI Taxonomy" id="45954"/>
    <lineage>
        <taxon>Eukaryota</taxon>
        <taxon>Metazoa</taxon>
        <taxon>Spiralia</taxon>
        <taxon>Lophotrochozoa</taxon>
        <taxon>Mollusca</taxon>
        <taxon>Bivalvia</taxon>
        <taxon>Autobranchia</taxon>
        <taxon>Heteroconchia</taxon>
        <taxon>Euheterodonta</taxon>
        <taxon>Imparidentia</taxon>
        <taxon>Neoheterodontei</taxon>
        <taxon>Myida</taxon>
        <taxon>Dreissenoidea</taxon>
        <taxon>Dreissenidae</taxon>
        <taxon>Dreissena</taxon>
    </lineage>
</organism>
<reference evidence="1" key="2">
    <citation type="submission" date="2020-11" db="EMBL/GenBank/DDBJ databases">
        <authorList>
            <person name="McCartney M.A."/>
            <person name="Auch B."/>
            <person name="Kono T."/>
            <person name="Mallez S."/>
            <person name="Becker A."/>
            <person name="Gohl D.M."/>
            <person name="Silverstein K.A.T."/>
            <person name="Koren S."/>
            <person name="Bechman K.B."/>
            <person name="Herman A."/>
            <person name="Abrahante J.E."/>
            <person name="Garbe J."/>
        </authorList>
    </citation>
    <scope>NUCLEOTIDE SEQUENCE</scope>
    <source>
        <strain evidence="1">Duluth1</strain>
        <tissue evidence="1">Whole animal</tissue>
    </source>
</reference>
<keyword evidence="2" id="KW-1185">Reference proteome</keyword>
<name>A0A9D4LS90_DREPO</name>
<dbReference type="Proteomes" id="UP000828390">
    <property type="component" value="Unassembled WGS sequence"/>
</dbReference>
<dbReference type="AlphaFoldDB" id="A0A9D4LS90"/>
<accession>A0A9D4LS90</accession>
<evidence type="ECO:0000313" key="1">
    <source>
        <dbReference type="EMBL" id="KAH3861941.1"/>
    </source>
</evidence>